<dbReference type="AlphaFoldDB" id="A0A1E3VY13"/>
<evidence type="ECO:0000313" key="1">
    <source>
        <dbReference type="EMBL" id="ODR98413.1"/>
    </source>
</evidence>
<dbReference type="PANTHER" id="PTHR40266">
    <property type="entry name" value="TOXIN HIGB-1"/>
    <property type="match status" value="1"/>
</dbReference>
<dbReference type="InterPro" id="IPR007711">
    <property type="entry name" value="HigB-1"/>
</dbReference>
<keyword evidence="2" id="KW-1185">Reference proteome</keyword>
<sequence length="95" mass="10661">MIRSFKDKRTETVASGKCPKGFPPDLVRSAVRKLTMIVAAHVLDDLRSRPANRLEALKGDRDGQHSIRINDQWRICFVWTDAGAEAVEIVDYHGG</sequence>
<gene>
    <name evidence="1" type="ORF">AUC68_08195</name>
</gene>
<dbReference type="InterPro" id="IPR035093">
    <property type="entry name" value="RelE/ParE_toxin_dom_sf"/>
</dbReference>
<reference evidence="1 2" key="1">
    <citation type="journal article" date="2016" name="Environ. Microbiol.">
        <title>New Methyloceanibacter diversity from North Sea sediments includes methanotroph containing solely the soluble methane monooxygenase.</title>
        <authorList>
            <person name="Vekeman B."/>
            <person name="Kerckhof F.M."/>
            <person name="Cremers G."/>
            <person name="de Vos P."/>
            <person name="Vandamme P."/>
            <person name="Boon N."/>
            <person name="Op den Camp H.J."/>
            <person name="Heylen K."/>
        </authorList>
    </citation>
    <scope>NUCLEOTIDE SEQUENCE [LARGE SCALE GENOMIC DNA]</scope>
    <source>
        <strain evidence="1 2">R-67174</strain>
    </source>
</reference>
<name>A0A1E3VY13_9HYPH</name>
<dbReference type="Gene3D" id="3.30.2310.20">
    <property type="entry name" value="RelE-like"/>
    <property type="match status" value="1"/>
</dbReference>
<dbReference type="RefSeq" id="WP_069437871.1">
    <property type="nucleotide sequence ID" value="NZ_LPWG01000013.1"/>
</dbReference>
<dbReference type="Proteomes" id="UP000094501">
    <property type="component" value="Unassembled WGS sequence"/>
</dbReference>
<accession>A0A1E3VY13</accession>
<dbReference type="PANTHER" id="PTHR40266:SF2">
    <property type="entry name" value="TOXIN HIGB-1"/>
    <property type="match status" value="1"/>
</dbReference>
<dbReference type="SUPFAM" id="SSF143011">
    <property type="entry name" value="RelE-like"/>
    <property type="match status" value="1"/>
</dbReference>
<dbReference type="STRING" id="1774968.AUC68_08195"/>
<dbReference type="OrthoDB" id="9801102at2"/>
<dbReference type="EMBL" id="LPWG01000013">
    <property type="protein sequence ID" value="ODR98413.1"/>
    <property type="molecule type" value="Genomic_DNA"/>
</dbReference>
<dbReference type="Pfam" id="PF05015">
    <property type="entry name" value="HigB-like_toxin"/>
    <property type="match status" value="1"/>
</dbReference>
<comment type="caution">
    <text evidence="1">The sequence shown here is derived from an EMBL/GenBank/DDBJ whole genome shotgun (WGS) entry which is preliminary data.</text>
</comment>
<proteinExistence type="predicted"/>
<organism evidence="1 2">
    <name type="scientific">Methyloceanibacter methanicus</name>
    <dbReference type="NCBI Taxonomy" id="1774968"/>
    <lineage>
        <taxon>Bacteria</taxon>
        <taxon>Pseudomonadati</taxon>
        <taxon>Pseudomonadota</taxon>
        <taxon>Alphaproteobacteria</taxon>
        <taxon>Hyphomicrobiales</taxon>
        <taxon>Hyphomicrobiaceae</taxon>
        <taxon>Methyloceanibacter</taxon>
    </lineage>
</organism>
<protein>
    <submittedName>
        <fullName evidence="1">Killer protein</fullName>
    </submittedName>
</protein>
<evidence type="ECO:0000313" key="2">
    <source>
        <dbReference type="Proteomes" id="UP000094501"/>
    </source>
</evidence>